<evidence type="ECO:0000259" key="1">
    <source>
        <dbReference type="SMART" id="SM00989"/>
    </source>
</evidence>
<evidence type="ECO:0000313" key="2">
    <source>
        <dbReference type="EMBL" id="MFD1196374.1"/>
    </source>
</evidence>
<dbReference type="SMART" id="SM00989">
    <property type="entry name" value="V4R"/>
    <property type="match status" value="1"/>
</dbReference>
<dbReference type="EMBL" id="JBHTKR010000007">
    <property type="protein sequence ID" value="MFD1196374.1"/>
    <property type="molecule type" value="Genomic_DNA"/>
</dbReference>
<proteinExistence type="predicted"/>
<protein>
    <submittedName>
        <fullName evidence="2">Bacteriochlorophyll 4-vinyl reductase</fullName>
    </submittedName>
</protein>
<keyword evidence="3" id="KW-1185">Reference proteome</keyword>
<dbReference type="Proteomes" id="UP001597151">
    <property type="component" value="Unassembled WGS sequence"/>
</dbReference>
<dbReference type="RefSeq" id="WP_380794337.1">
    <property type="nucleotide sequence ID" value="NZ_JBHTKR010000007.1"/>
</dbReference>
<organism evidence="2 3">
    <name type="scientific">Seohaeicola saemankumensis</name>
    <dbReference type="NCBI Taxonomy" id="481181"/>
    <lineage>
        <taxon>Bacteria</taxon>
        <taxon>Pseudomonadati</taxon>
        <taxon>Pseudomonadota</taxon>
        <taxon>Alphaproteobacteria</taxon>
        <taxon>Rhodobacterales</taxon>
        <taxon>Roseobacteraceae</taxon>
        <taxon>Seohaeicola</taxon>
    </lineage>
</organism>
<dbReference type="Gene3D" id="3.30.1380.20">
    <property type="entry name" value="Trafficking protein particle complex subunit 3"/>
    <property type="match status" value="1"/>
</dbReference>
<dbReference type="InterPro" id="IPR004096">
    <property type="entry name" value="V4R"/>
</dbReference>
<dbReference type="InterPro" id="IPR024096">
    <property type="entry name" value="NO_sig/Golgi_transp_ligand-bd"/>
</dbReference>
<comment type="caution">
    <text evidence="2">The sequence shown here is derived from an EMBL/GenBank/DDBJ whole genome shotgun (WGS) entry which is preliminary data.</text>
</comment>
<accession>A0ABW3TGS3</accession>
<reference evidence="3" key="1">
    <citation type="journal article" date="2019" name="Int. J. Syst. Evol. Microbiol.">
        <title>The Global Catalogue of Microorganisms (GCM) 10K type strain sequencing project: providing services to taxonomists for standard genome sequencing and annotation.</title>
        <authorList>
            <consortium name="The Broad Institute Genomics Platform"/>
            <consortium name="The Broad Institute Genome Sequencing Center for Infectious Disease"/>
            <person name="Wu L."/>
            <person name="Ma J."/>
        </authorList>
    </citation>
    <scope>NUCLEOTIDE SEQUENCE [LARGE SCALE GENOMIC DNA]</scope>
    <source>
        <strain evidence="3">CCUG 55328</strain>
    </source>
</reference>
<sequence length="219" mass="23812">MQAGQGRGVIGPNAVLQLVPLLDRAGGADWRHRLIKGAGLDALPDGSGMIPEAPVARLHQVLRRDRPDLAAGLGWQAGLATGDYILAHRIPRAAQGLLKALPRKLSARLLSQAIARNAWTFAGSGQFVVISPLVFDLRANPLVRGEVADHPICDWHRGVFTRLYQRLVHPSLTCAEARCCAMGHTACRFEMHHDASRYTAFRADPLTSKRGRGVSRPTD</sequence>
<feature type="domain" description="4-vinyl reductase 4VR" evidence="1">
    <location>
        <begin position="132"/>
        <end position="193"/>
    </location>
</feature>
<dbReference type="NCBIfam" id="TIGR02019">
    <property type="entry name" value="BchJ"/>
    <property type="match status" value="1"/>
</dbReference>
<name>A0ABW3TGS3_9RHOB</name>
<gene>
    <name evidence="2" type="primary">bchJ</name>
    <name evidence="2" type="ORF">ACFQ3C_17010</name>
</gene>
<dbReference type="InterPro" id="IPR010249">
    <property type="entry name" value="BchJ"/>
</dbReference>
<evidence type="ECO:0000313" key="3">
    <source>
        <dbReference type="Proteomes" id="UP001597151"/>
    </source>
</evidence>
<dbReference type="SUPFAM" id="SSF111126">
    <property type="entry name" value="Ligand-binding domain in the NO signalling and Golgi transport"/>
    <property type="match status" value="1"/>
</dbReference>
<dbReference type="Pfam" id="PF02830">
    <property type="entry name" value="V4R"/>
    <property type="match status" value="1"/>
</dbReference>